<dbReference type="Pfam" id="PF00875">
    <property type="entry name" value="DNA_photolyase"/>
    <property type="match status" value="1"/>
</dbReference>
<reference evidence="8 9" key="1">
    <citation type="submission" date="2016-10" db="EMBL/GenBank/DDBJ databases">
        <authorList>
            <person name="de Groot N.N."/>
        </authorList>
    </citation>
    <scope>NUCLEOTIDE SEQUENCE [LARGE SCALE GENOMIC DNA]</scope>
    <source>
        <strain evidence="8 9">RK1</strain>
    </source>
</reference>
<dbReference type="GO" id="GO:0000719">
    <property type="term" value="P:photoreactive repair"/>
    <property type="evidence" value="ECO:0007669"/>
    <property type="project" value="TreeGrafter"/>
</dbReference>
<dbReference type="Gene3D" id="1.25.40.80">
    <property type="match status" value="1"/>
</dbReference>
<evidence type="ECO:0000256" key="4">
    <source>
        <dbReference type="ARBA" id="ARBA00022827"/>
    </source>
</evidence>
<dbReference type="RefSeq" id="WP_090623665.1">
    <property type="nucleotide sequence ID" value="NZ_FOQO01000001.1"/>
</dbReference>
<comment type="cofactor">
    <cofactor evidence="6">
        <name>FAD</name>
        <dbReference type="ChEBI" id="CHEBI:57692"/>
    </cofactor>
    <text evidence="6">Binds 1 FAD per subunit.</text>
</comment>
<evidence type="ECO:0000256" key="3">
    <source>
        <dbReference type="ARBA" id="ARBA00022630"/>
    </source>
</evidence>
<accession>A0A1I3DHG0</accession>
<evidence type="ECO:0000256" key="2">
    <source>
        <dbReference type="ARBA" id="ARBA00017881"/>
    </source>
</evidence>
<dbReference type="NCBIfam" id="TIGR02765">
    <property type="entry name" value="crypto_DASH"/>
    <property type="match status" value="1"/>
</dbReference>
<protein>
    <recommendedName>
        <fullName evidence="2 6">Cryptochrome DASH</fullName>
    </recommendedName>
</protein>
<dbReference type="InterPro" id="IPR014729">
    <property type="entry name" value="Rossmann-like_a/b/a_fold"/>
</dbReference>
<evidence type="ECO:0000256" key="6">
    <source>
        <dbReference type="RuleBase" id="RU367151"/>
    </source>
</evidence>
<feature type="domain" description="Photolyase/cryptochrome alpha/beta" evidence="7">
    <location>
        <begin position="4"/>
        <end position="138"/>
    </location>
</feature>
<evidence type="ECO:0000256" key="5">
    <source>
        <dbReference type="ARBA" id="ARBA00022991"/>
    </source>
</evidence>
<dbReference type="InterPro" id="IPR036134">
    <property type="entry name" value="Crypto/Photolyase_FAD-like_sf"/>
</dbReference>
<comment type="cofactor">
    <cofactor evidence="6">
        <name>(6R)-5,10-methylene-5,6,7,8-tetrahydrofolate</name>
        <dbReference type="ChEBI" id="CHEBI:15636"/>
    </cofactor>
    <text evidence="6">Binds 1 5,10-methenyltetrahydrofolate (MTHF) per subunit.</text>
</comment>
<keyword evidence="3 6" id="KW-0285">Flavoprotein</keyword>
<dbReference type="InterPro" id="IPR014133">
    <property type="entry name" value="Cry_DASH"/>
</dbReference>
<comment type="similarity">
    <text evidence="1 6">Belongs to the DNA photolyase class-1 family.</text>
</comment>
<evidence type="ECO:0000259" key="7">
    <source>
        <dbReference type="PROSITE" id="PS51645"/>
    </source>
</evidence>
<dbReference type="OrthoDB" id="9772484at2"/>
<dbReference type="AlphaFoldDB" id="A0A1I3DHG0"/>
<dbReference type="InterPro" id="IPR005101">
    <property type="entry name" value="Cryptochr/Photolyase_FAD-bd"/>
</dbReference>
<dbReference type="STRING" id="1477437.SAMN05444682_101470"/>
<proteinExistence type="inferred from homology"/>
<dbReference type="PRINTS" id="PR00147">
    <property type="entry name" value="DNAPHOTLYASE"/>
</dbReference>
<sequence length="417" mass="48289">MEERTILVWFRNDLRIHDNEILLRAIERSHQIVPVYCFDPRHFAKTKYGTRKTGVLRAAFLRENVLALRQTLQQLGGDLIVNYGHPEELLPQIAEKYQVDEVYHHREVAYEETYISGLVEEALWKMQINLRHFIGHTLYHKEDLPFPIRDIPNAFSVFKKKTERESSIRPQLDTPKALRIPEGMDAGKVPGLAELGFGSEEIVQASNLEFRGGEAVALKQMQAFLRDQSSTLEDYSQLSPYIAVGALSPNTLYHATKEAENTTLDKKRGEQIILKLLWRDYYRFMFKKHGNRFFRLTGLTGTPPEIAANDDKRFDLWKCANTGNPIVDRSIQQLNDTGYLPYYQRVIVAWYLIYELKVNWLKGAAWFEEKLIDYGPANNYGNWAHLAGVGSSLKDNKPVDIKKLTAQFYPKEVMEFE</sequence>
<dbReference type="GO" id="GO:0003677">
    <property type="term" value="F:DNA binding"/>
    <property type="evidence" value="ECO:0007669"/>
    <property type="project" value="TreeGrafter"/>
</dbReference>
<comment type="function">
    <text evidence="6">May have a photoreceptor function.</text>
</comment>
<evidence type="ECO:0000313" key="8">
    <source>
        <dbReference type="EMBL" id="SFH86212.1"/>
    </source>
</evidence>
<dbReference type="Pfam" id="PF03441">
    <property type="entry name" value="FAD_binding_7"/>
    <property type="match status" value="1"/>
</dbReference>
<gene>
    <name evidence="8" type="ORF">SAMN05444682_101470</name>
</gene>
<dbReference type="InterPro" id="IPR002081">
    <property type="entry name" value="Cryptochrome/DNA_photolyase_1"/>
</dbReference>
<dbReference type="Proteomes" id="UP000198670">
    <property type="component" value="Unassembled WGS sequence"/>
</dbReference>
<dbReference type="GO" id="GO:0003904">
    <property type="term" value="F:deoxyribodipyrimidine photo-lyase activity"/>
    <property type="evidence" value="ECO:0007669"/>
    <property type="project" value="TreeGrafter"/>
</dbReference>
<organism evidence="8 9">
    <name type="scientific">Parapedobacter indicus</name>
    <dbReference type="NCBI Taxonomy" id="1477437"/>
    <lineage>
        <taxon>Bacteria</taxon>
        <taxon>Pseudomonadati</taxon>
        <taxon>Bacteroidota</taxon>
        <taxon>Sphingobacteriia</taxon>
        <taxon>Sphingobacteriales</taxon>
        <taxon>Sphingobacteriaceae</taxon>
        <taxon>Parapedobacter</taxon>
    </lineage>
</organism>
<keyword evidence="5 6" id="KW-0157">Chromophore</keyword>
<dbReference type="InterPro" id="IPR006050">
    <property type="entry name" value="DNA_photolyase_N"/>
</dbReference>
<evidence type="ECO:0000313" key="9">
    <source>
        <dbReference type="Proteomes" id="UP000198670"/>
    </source>
</evidence>
<keyword evidence="8" id="KW-0456">Lyase</keyword>
<dbReference type="PROSITE" id="PS51645">
    <property type="entry name" value="PHR_CRY_ALPHA_BETA"/>
    <property type="match status" value="1"/>
</dbReference>
<evidence type="ECO:0000256" key="1">
    <source>
        <dbReference type="ARBA" id="ARBA00005862"/>
    </source>
</evidence>
<dbReference type="PANTHER" id="PTHR11455">
    <property type="entry name" value="CRYPTOCHROME"/>
    <property type="match status" value="1"/>
</dbReference>
<dbReference type="GO" id="GO:0071949">
    <property type="term" value="F:FAD binding"/>
    <property type="evidence" value="ECO:0007669"/>
    <property type="project" value="TreeGrafter"/>
</dbReference>
<dbReference type="SUPFAM" id="SSF52425">
    <property type="entry name" value="Cryptochrome/photolyase, N-terminal domain"/>
    <property type="match status" value="1"/>
</dbReference>
<dbReference type="Gene3D" id="1.10.579.10">
    <property type="entry name" value="DNA Cyclobutane Dipyrimidine Photolyase, subunit A, domain 3"/>
    <property type="match status" value="1"/>
</dbReference>
<dbReference type="SUPFAM" id="SSF48173">
    <property type="entry name" value="Cryptochrome/photolyase FAD-binding domain"/>
    <property type="match status" value="1"/>
</dbReference>
<keyword evidence="9" id="KW-1185">Reference proteome</keyword>
<name>A0A1I3DHG0_9SPHI</name>
<dbReference type="Gene3D" id="3.40.50.620">
    <property type="entry name" value="HUPs"/>
    <property type="match status" value="1"/>
</dbReference>
<keyword evidence="4 6" id="KW-0274">FAD</keyword>
<dbReference type="EMBL" id="FOQO01000001">
    <property type="protein sequence ID" value="SFH86212.1"/>
    <property type="molecule type" value="Genomic_DNA"/>
</dbReference>
<dbReference type="PANTHER" id="PTHR11455:SF22">
    <property type="entry name" value="CRYPTOCHROME DASH"/>
    <property type="match status" value="1"/>
</dbReference>
<dbReference type="InterPro" id="IPR036155">
    <property type="entry name" value="Crypto/Photolyase_N_sf"/>
</dbReference>